<dbReference type="InterPro" id="IPR004666">
    <property type="entry name" value="Rp_bS6_RimK/Lys_biosynth_LsyX"/>
</dbReference>
<dbReference type="GO" id="GO:0005737">
    <property type="term" value="C:cytoplasm"/>
    <property type="evidence" value="ECO:0007669"/>
    <property type="project" value="TreeGrafter"/>
</dbReference>
<dbReference type="InterPro" id="IPR013651">
    <property type="entry name" value="ATP-grasp_RimK-type"/>
</dbReference>
<gene>
    <name evidence="6" type="ORF">B7O98_02290</name>
</gene>
<dbReference type="AlphaFoldDB" id="A0A2R7Y6X2"/>
<dbReference type="Pfam" id="PF08443">
    <property type="entry name" value="RimK"/>
    <property type="match status" value="1"/>
</dbReference>
<dbReference type="SUPFAM" id="SSF56059">
    <property type="entry name" value="Glutathione synthetase ATP-binding domain-like"/>
    <property type="match status" value="1"/>
</dbReference>
<dbReference type="PANTHER" id="PTHR21621">
    <property type="entry name" value="RIBOSOMAL PROTEIN S6 MODIFICATION PROTEIN"/>
    <property type="match status" value="1"/>
</dbReference>
<evidence type="ECO:0000256" key="3">
    <source>
        <dbReference type="ARBA" id="ARBA00022840"/>
    </source>
</evidence>
<keyword evidence="3 4" id="KW-0067">ATP-binding</keyword>
<dbReference type="GO" id="GO:0016879">
    <property type="term" value="F:ligase activity, forming carbon-nitrogen bonds"/>
    <property type="evidence" value="ECO:0007669"/>
    <property type="project" value="TreeGrafter"/>
</dbReference>
<dbReference type="EMBL" id="NBVN01000002">
    <property type="protein sequence ID" value="PUA33281.1"/>
    <property type="molecule type" value="Genomic_DNA"/>
</dbReference>
<evidence type="ECO:0000313" key="6">
    <source>
        <dbReference type="EMBL" id="PUA33281.1"/>
    </source>
</evidence>
<evidence type="ECO:0000259" key="5">
    <source>
        <dbReference type="PROSITE" id="PS50975"/>
    </source>
</evidence>
<evidence type="ECO:0000256" key="4">
    <source>
        <dbReference type="PROSITE-ProRule" id="PRU00409"/>
    </source>
</evidence>
<dbReference type="PANTHER" id="PTHR21621:SF0">
    <property type="entry name" value="BETA-CITRYLGLUTAMATE SYNTHASE B-RELATED"/>
    <property type="match status" value="1"/>
</dbReference>
<evidence type="ECO:0000256" key="1">
    <source>
        <dbReference type="ARBA" id="ARBA00022723"/>
    </source>
</evidence>
<reference evidence="6 7" key="1">
    <citation type="journal article" date="2018" name="Syst. Appl. Microbiol.">
        <title>A new symbiotic nanoarchaeote (Candidatus Nanoclepta minutus) and its host (Zestosphaera tikiterensis gen. nov., sp. nov.) from a New Zealand hot spring.</title>
        <authorList>
            <person name="St John E."/>
            <person name="Liu Y."/>
            <person name="Podar M."/>
            <person name="Stott M.B."/>
            <person name="Meneghin J."/>
            <person name="Chen Z."/>
            <person name="Lagutin K."/>
            <person name="Mitchell K."/>
            <person name="Reysenbach A.L."/>
        </authorList>
    </citation>
    <scope>NUCLEOTIDE SEQUENCE [LARGE SCALE GENOMIC DNA]</scope>
    <source>
        <strain evidence="6">NZ3</strain>
    </source>
</reference>
<name>A0A2R7Y6X2_9CREN</name>
<sequence length="295" mass="32743">MKVAVIHDAPIPPQTAKDLLVELLRRGITTSYIRISRLNSKIVNGASKILYGRENVLELDGALLRGIGNVTSMETLLKRLNTLVQLELNNVLLVNSTQGLMNARDKFRAIQLLTKVGVRVPESLLTEDVYTLSEIVRSWGKAVIKPIIGSMGYGSLLVTDPDIAYIIGKTWLEHGQPLLVQRYVRSYDRDIRVFVVGDEVLGAIYRYRPQHTWKTNVSQGGKVEKAHVDSELEELSLKATKALNLDYAGVDVGESADGYVVYEVNAMPNWQGFLAGTGLNPAPKIVDHLIKKLKK</sequence>
<keyword evidence="2 4" id="KW-0547">Nucleotide-binding</keyword>
<organism evidence="6 7">
    <name type="scientific">Zestosphaera tikiterensis</name>
    <dbReference type="NCBI Taxonomy" id="1973259"/>
    <lineage>
        <taxon>Archaea</taxon>
        <taxon>Thermoproteota</taxon>
        <taxon>Thermoprotei</taxon>
        <taxon>Desulfurococcales</taxon>
        <taxon>Desulfurococcaceae</taxon>
        <taxon>Zestosphaera</taxon>
    </lineage>
</organism>
<dbReference type="PROSITE" id="PS50975">
    <property type="entry name" value="ATP_GRASP"/>
    <property type="match status" value="1"/>
</dbReference>
<dbReference type="Gene3D" id="3.40.50.20">
    <property type="match status" value="1"/>
</dbReference>
<keyword evidence="1" id="KW-0479">Metal-binding</keyword>
<dbReference type="NCBIfam" id="TIGR00768">
    <property type="entry name" value="rimK_fam"/>
    <property type="match status" value="1"/>
</dbReference>
<dbReference type="InterPro" id="IPR011761">
    <property type="entry name" value="ATP-grasp"/>
</dbReference>
<accession>A0A2R7Y6X2</accession>
<protein>
    <recommendedName>
        <fullName evidence="5">ATP-grasp domain-containing protein</fullName>
    </recommendedName>
</protein>
<evidence type="ECO:0000256" key="2">
    <source>
        <dbReference type="ARBA" id="ARBA00022741"/>
    </source>
</evidence>
<feature type="domain" description="ATP-grasp" evidence="5">
    <location>
        <begin position="110"/>
        <end position="290"/>
    </location>
</feature>
<dbReference type="GO" id="GO:0046872">
    <property type="term" value="F:metal ion binding"/>
    <property type="evidence" value="ECO:0007669"/>
    <property type="project" value="UniProtKB-KW"/>
</dbReference>
<evidence type="ECO:0000313" key="7">
    <source>
        <dbReference type="Proteomes" id="UP000244093"/>
    </source>
</evidence>
<comment type="caution">
    <text evidence="6">The sequence shown here is derived from an EMBL/GenBank/DDBJ whole genome shotgun (WGS) entry which is preliminary data.</text>
</comment>
<dbReference type="Gene3D" id="3.30.470.20">
    <property type="entry name" value="ATP-grasp fold, B domain"/>
    <property type="match status" value="1"/>
</dbReference>
<proteinExistence type="predicted"/>
<dbReference type="GO" id="GO:0005524">
    <property type="term" value="F:ATP binding"/>
    <property type="evidence" value="ECO:0007669"/>
    <property type="project" value="UniProtKB-UniRule"/>
</dbReference>
<dbReference type="Proteomes" id="UP000244093">
    <property type="component" value="Unassembled WGS sequence"/>
</dbReference>